<name>A0A0D6FVE5_CORDP</name>
<dbReference type="GeneID" id="29421721"/>
<dbReference type="AlphaFoldDB" id="A0A0D6FVE5"/>
<evidence type="ECO:0000313" key="1">
    <source>
        <dbReference type="EMBL" id="CAB0599067.1"/>
    </source>
</evidence>
<gene>
    <name evidence="1" type="ORF">CIP107547_01153</name>
</gene>
<evidence type="ECO:0008006" key="3">
    <source>
        <dbReference type="Google" id="ProtNLM"/>
    </source>
</evidence>
<dbReference type="KEGG" id="cdip:ERS451417_00875"/>
<organism evidence="1 2">
    <name type="scientific">Corynebacterium diphtheriae</name>
    <dbReference type="NCBI Taxonomy" id="1717"/>
    <lineage>
        <taxon>Bacteria</taxon>
        <taxon>Bacillati</taxon>
        <taxon>Actinomycetota</taxon>
        <taxon>Actinomycetes</taxon>
        <taxon>Mycobacteriales</taxon>
        <taxon>Corynebacteriaceae</taxon>
        <taxon>Corynebacterium</taxon>
    </lineage>
</organism>
<reference evidence="1 2" key="1">
    <citation type="submission" date="2020-02" db="EMBL/GenBank/DDBJ databases">
        <authorList>
            <person name="Brisse S."/>
        </authorList>
    </citation>
    <scope>NUCLEOTIDE SEQUENCE [LARGE SCALE GENOMIC DNA]</scope>
    <source>
        <strain evidence="1">CIP107547</strain>
    </source>
</reference>
<dbReference type="Proteomes" id="UP000480222">
    <property type="component" value="Unassembled WGS sequence"/>
</dbReference>
<comment type="caution">
    <text evidence="1">The sequence shown here is derived from an EMBL/GenBank/DDBJ whole genome shotgun (WGS) entry which is preliminary data.</text>
</comment>
<accession>A0A0D6FVE5</accession>
<protein>
    <recommendedName>
        <fullName evidence="3">Integral membrane protein</fullName>
    </recommendedName>
</protein>
<evidence type="ECO:0000313" key="2">
    <source>
        <dbReference type="Proteomes" id="UP000480222"/>
    </source>
</evidence>
<sequence length="126" mass="13787">MADQSYVYQGFSRAEAAWGIFWITLGALTSLLLEVVYLDTRIDGFPVPYTIVVAFLFNRVLTKTSLLWSRTPAIALIPIFVWIAGFVVLTMTPGITGDQIVGQNLRAILLLGAGVAGGSWPLLSRR</sequence>
<dbReference type="EMBL" id="CADDAV010000015">
    <property type="protein sequence ID" value="CAB0599067.1"/>
    <property type="molecule type" value="Genomic_DNA"/>
</dbReference>
<proteinExistence type="predicted"/>
<dbReference type="RefSeq" id="WP_014318901.1">
    <property type="nucleotide sequence ID" value="NZ_CAJDYE010000002.1"/>
</dbReference>